<feature type="region of interest" description="Disordered" evidence="1">
    <location>
        <begin position="1"/>
        <end position="23"/>
    </location>
</feature>
<evidence type="ECO:0000256" key="1">
    <source>
        <dbReference type="SAM" id="MobiDB-lite"/>
    </source>
</evidence>
<evidence type="ECO:0000313" key="3">
    <source>
        <dbReference type="Proteomes" id="UP001501410"/>
    </source>
</evidence>
<protein>
    <submittedName>
        <fullName evidence="2">Uncharacterized protein</fullName>
    </submittedName>
</protein>
<gene>
    <name evidence="2" type="ORF">GCM10023092_11120</name>
</gene>
<evidence type="ECO:0000313" key="2">
    <source>
        <dbReference type="EMBL" id="GAA4452316.1"/>
    </source>
</evidence>
<keyword evidence="3" id="KW-1185">Reference proteome</keyword>
<reference evidence="3" key="1">
    <citation type="journal article" date="2019" name="Int. J. Syst. Evol. Microbiol.">
        <title>The Global Catalogue of Microorganisms (GCM) 10K type strain sequencing project: providing services to taxonomists for standard genome sequencing and annotation.</title>
        <authorList>
            <consortium name="The Broad Institute Genomics Platform"/>
            <consortium name="The Broad Institute Genome Sequencing Center for Infectious Disease"/>
            <person name="Wu L."/>
            <person name="Ma J."/>
        </authorList>
    </citation>
    <scope>NUCLEOTIDE SEQUENCE [LARGE SCALE GENOMIC DNA]</scope>
    <source>
        <strain evidence="3">JCM 31921</strain>
    </source>
</reference>
<dbReference type="RefSeq" id="WP_344823686.1">
    <property type="nucleotide sequence ID" value="NZ_BAABEZ010000014.1"/>
</dbReference>
<name>A0ABP8MLL6_9BACT</name>
<comment type="caution">
    <text evidence="2">The sequence shown here is derived from an EMBL/GenBank/DDBJ whole genome shotgun (WGS) entry which is preliminary data.</text>
</comment>
<proteinExistence type="predicted"/>
<dbReference type="Proteomes" id="UP001501410">
    <property type="component" value="Unassembled WGS sequence"/>
</dbReference>
<dbReference type="EMBL" id="BAABEZ010000014">
    <property type="protein sequence ID" value="GAA4452316.1"/>
    <property type="molecule type" value="Genomic_DNA"/>
</dbReference>
<accession>A0ABP8MLL6</accession>
<sequence>MTQRIEKEKIGQLHFQPAPTDQSGKWKKELDYAVRLGNEHKGKTAITFVTAEGTFQVETTVWSASDKGIQLKGGIHIPLSSITEIHF</sequence>
<organism evidence="2 3">
    <name type="scientific">Rurimicrobium arvi</name>
    <dbReference type="NCBI Taxonomy" id="2049916"/>
    <lineage>
        <taxon>Bacteria</taxon>
        <taxon>Pseudomonadati</taxon>
        <taxon>Bacteroidota</taxon>
        <taxon>Chitinophagia</taxon>
        <taxon>Chitinophagales</taxon>
        <taxon>Chitinophagaceae</taxon>
        <taxon>Rurimicrobium</taxon>
    </lineage>
</organism>
<feature type="compositionally biased region" description="Basic and acidic residues" evidence="1">
    <location>
        <begin position="1"/>
        <end position="11"/>
    </location>
</feature>